<feature type="active site" description="Proton donor" evidence="11">
    <location>
        <position position="207"/>
    </location>
</feature>
<dbReference type="NCBIfam" id="NF004976">
    <property type="entry name" value="PRK06349.1"/>
    <property type="match status" value="1"/>
</dbReference>
<keyword evidence="10" id="KW-0486">Methionine biosynthesis</keyword>
<dbReference type="GO" id="GO:0050661">
    <property type="term" value="F:NADP binding"/>
    <property type="evidence" value="ECO:0007669"/>
    <property type="project" value="InterPro"/>
</dbReference>
<dbReference type="Proteomes" id="UP000190135">
    <property type="component" value="Unassembled WGS sequence"/>
</dbReference>
<dbReference type="PROSITE" id="PS51671">
    <property type="entry name" value="ACT"/>
    <property type="match status" value="1"/>
</dbReference>
<feature type="binding site" evidence="12">
    <location>
        <position position="107"/>
    </location>
    <ligand>
        <name>NADPH</name>
        <dbReference type="ChEBI" id="CHEBI:57783"/>
    </ligand>
</feature>
<evidence type="ECO:0000256" key="13">
    <source>
        <dbReference type="RuleBase" id="RU004171"/>
    </source>
</evidence>
<dbReference type="CDD" id="cd04881">
    <property type="entry name" value="ACT_HSDH-Hom"/>
    <property type="match status" value="1"/>
</dbReference>
<dbReference type="Pfam" id="PF01842">
    <property type="entry name" value="ACT"/>
    <property type="match status" value="1"/>
</dbReference>
<dbReference type="PANTHER" id="PTHR43331:SF1">
    <property type="entry name" value="HOMOSERINE DEHYDROGENASE"/>
    <property type="match status" value="1"/>
</dbReference>
<comment type="pathway">
    <text evidence="1">Amino-acid biosynthesis; L-threonine biosynthesis; L-threonine from L-aspartate: step 3/5.</text>
</comment>
<keyword evidence="6" id="KW-0028">Amino-acid biosynthesis</keyword>
<evidence type="ECO:0000256" key="1">
    <source>
        <dbReference type="ARBA" id="ARBA00005056"/>
    </source>
</evidence>
<proteinExistence type="inferred from homology"/>
<dbReference type="FunFam" id="3.30.360.10:FF:000005">
    <property type="entry name" value="Homoserine dehydrogenase"/>
    <property type="match status" value="1"/>
</dbReference>
<evidence type="ECO:0000256" key="12">
    <source>
        <dbReference type="PIRSR" id="PIRSR000098-2"/>
    </source>
</evidence>
<evidence type="ECO:0000256" key="7">
    <source>
        <dbReference type="ARBA" id="ARBA00022697"/>
    </source>
</evidence>
<protein>
    <recommendedName>
        <fullName evidence="5">Homoserine dehydrogenase</fullName>
        <ecNumber evidence="4">1.1.1.3</ecNumber>
    </recommendedName>
</protein>
<dbReference type="SUPFAM" id="SSF55021">
    <property type="entry name" value="ACT-like"/>
    <property type="match status" value="1"/>
</dbReference>
<dbReference type="PANTHER" id="PTHR43331">
    <property type="entry name" value="HOMOSERINE DEHYDROGENASE"/>
    <property type="match status" value="1"/>
</dbReference>
<dbReference type="InterPro" id="IPR005106">
    <property type="entry name" value="Asp/hSer_DH_NAD-bd"/>
</dbReference>
<dbReference type="Gene3D" id="3.30.70.260">
    <property type="match status" value="1"/>
</dbReference>
<evidence type="ECO:0000256" key="10">
    <source>
        <dbReference type="ARBA" id="ARBA00023167"/>
    </source>
</evidence>
<gene>
    <name evidence="15" type="ORF">SAMN05428963_10154</name>
</gene>
<dbReference type="AlphaFoldDB" id="A0A1T4L5D2"/>
<evidence type="ECO:0000256" key="3">
    <source>
        <dbReference type="ARBA" id="ARBA00006753"/>
    </source>
</evidence>
<dbReference type="OrthoDB" id="9808167at2"/>
<dbReference type="Gene3D" id="3.40.50.720">
    <property type="entry name" value="NAD(P)-binding Rossmann-like Domain"/>
    <property type="match status" value="1"/>
</dbReference>
<evidence type="ECO:0000256" key="9">
    <source>
        <dbReference type="ARBA" id="ARBA00023002"/>
    </source>
</evidence>
<dbReference type="InterPro" id="IPR019811">
    <property type="entry name" value="HDH_CS"/>
</dbReference>
<dbReference type="InterPro" id="IPR045865">
    <property type="entry name" value="ACT-like_dom_sf"/>
</dbReference>
<evidence type="ECO:0000256" key="2">
    <source>
        <dbReference type="ARBA" id="ARBA00005062"/>
    </source>
</evidence>
<evidence type="ECO:0000259" key="14">
    <source>
        <dbReference type="PROSITE" id="PS51671"/>
    </source>
</evidence>
<dbReference type="InterPro" id="IPR002912">
    <property type="entry name" value="ACT_dom"/>
</dbReference>
<dbReference type="STRING" id="1365950.SAMN05428963_10154"/>
<comment type="pathway">
    <text evidence="2">Amino-acid biosynthesis; L-methionine biosynthesis via de novo pathway; L-homoserine from L-aspartate: step 3/3.</text>
</comment>
<keyword evidence="7" id="KW-0791">Threonine biosynthesis</keyword>
<dbReference type="UniPathway" id="UPA00050">
    <property type="reaction ID" value="UER00063"/>
</dbReference>
<feature type="binding site" evidence="12">
    <location>
        <position position="192"/>
    </location>
    <ligand>
        <name>L-homoserine</name>
        <dbReference type="ChEBI" id="CHEBI:57476"/>
    </ligand>
</feature>
<keyword evidence="9" id="KW-0560">Oxidoreductase</keyword>
<evidence type="ECO:0000256" key="5">
    <source>
        <dbReference type="ARBA" id="ARBA00013376"/>
    </source>
</evidence>
<dbReference type="Pfam" id="PF00742">
    <property type="entry name" value="Homoserine_dh"/>
    <property type="match status" value="1"/>
</dbReference>
<reference evidence="15 16" key="1">
    <citation type="submission" date="2017-02" db="EMBL/GenBank/DDBJ databases">
        <authorList>
            <person name="Peterson S.W."/>
        </authorList>
    </citation>
    <scope>NUCLEOTIDE SEQUENCE [LARGE SCALE GENOMIC DNA]</scope>
    <source>
        <strain evidence="15 16">USBA 369</strain>
    </source>
</reference>
<dbReference type="GO" id="GO:0004412">
    <property type="term" value="F:homoserine dehydrogenase activity"/>
    <property type="evidence" value="ECO:0007669"/>
    <property type="project" value="UniProtKB-EC"/>
</dbReference>
<dbReference type="InterPro" id="IPR036291">
    <property type="entry name" value="NAD(P)-bd_dom_sf"/>
</dbReference>
<name>A0A1T4L5D2_9HYPH</name>
<dbReference type="UniPathway" id="UPA00051">
    <property type="reaction ID" value="UER00465"/>
</dbReference>
<dbReference type="Pfam" id="PF03447">
    <property type="entry name" value="NAD_binding_3"/>
    <property type="match status" value="1"/>
</dbReference>
<keyword evidence="8 12" id="KW-0521">NADP</keyword>
<dbReference type="InterPro" id="IPR001342">
    <property type="entry name" value="HDH_cat"/>
</dbReference>
<dbReference type="Gene3D" id="3.30.360.10">
    <property type="entry name" value="Dihydrodipicolinate Reductase, domain 2"/>
    <property type="match status" value="1"/>
</dbReference>
<dbReference type="EMBL" id="FUXL01000001">
    <property type="protein sequence ID" value="SJZ49761.1"/>
    <property type="molecule type" value="Genomic_DNA"/>
</dbReference>
<evidence type="ECO:0000256" key="11">
    <source>
        <dbReference type="PIRSR" id="PIRSR000098-1"/>
    </source>
</evidence>
<dbReference type="SUPFAM" id="SSF55347">
    <property type="entry name" value="Glyceraldehyde-3-phosphate dehydrogenase-like, C-terminal domain"/>
    <property type="match status" value="1"/>
</dbReference>
<dbReference type="EC" id="1.1.1.3" evidence="4"/>
<keyword evidence="16" id="KW-1185">Reference proteome</keyword>
<sequence>MNGPMKLGLAGLGTVGASLARLIHEKHNALAARSGRAINLVALSARDRTRDRGFDASGCEWFTDPVKLATEGNIDVFVELIGGAEGAALESVKAALNRGLPVVTANKALLAYHGVALAKLAQRKNTTILFEAAVAGGIPIIKTMREALAGNTVDRVYGILNGTCNYILTRMEREGMSFSDCLSDAQRLGYAEADPTFDIGGFDAAHKLAILTSLAFGCEIDLESVFVEGIEKVESADIEAAAELGYRIKLLAVAQRTDTGIEQRVHPAMLPEHAALAKVDGVTNAVAIDTDLLGSILLAGPGAGGNATASAVLSDIVDLATGAHLPALGVQPSNLSPYKRARMRAHEGGYYIRLSVIDRVGAFASIARRMAENSISLQSIVQRRRAGEAGQTAPVILITHETTEAAVRKAIEAVSKDGHLDGEPRMIRIESLL</sequence>
<feature type="domain" description="ACT" evidence="14">
    <location>
        <begin position="351"/>
        <end position="425"/>
    </location>
</feature>
<evidence type="ECO:0000256" key="4">
    <source>
        <dbReference type="ARBA" id="ARBA00013213"/>
    </source>
</evidence>
<dbReference type="GO" id="GO:0009086">
    <property type="term" value="P:methionine biosynthetic process"/>
    <property type="evidence" value="ECO:0007669"/>
    <property type="project" value="UniProtKB-KW"/>
</dbReference>
<organism evidence="15 16">
    <name type="scientific">Consotaella salsifontis</name>
    <dbReference type="NCBI Taxonomy" id="1365950"/>
    <lineage>
        <taxon>Bacteria</taxon>
        <taxon>Pseudomonadati</taxon>
        <taxon>Pseudomonadota</taxon>
        <taxon>Alphaproteobacteria</taxon>
        <taxon>Hyphomicrobiales</taxon>
        <taxon>Aurantimonadaceae</taxon>
        <taxon>Consotaella</taxon>
    </lineage>
</organism>
<evidence type="ECO:0000313" key="16">
    <source>
        <dbReference type="Proteomes" id="UP000190135"/>
    </source>
</evidence>
<dbReference type="SUPFAM" id="SSF51735">
    <property type="entry name" value="NAD(P)-binding Rossmann-fold domains"/>
    <property type="match status" value="1"/>
</dbReference>
<accession>A0A1T4L5D2</accession>
<feature type="binding site" evidence="12">
    <location>
        <begin position="10"/>
        <end position="17"/>
    </location>
    <ligand>
        <name>NADP(+)</name>
        <dbReference type="ChEBI" id="CHEBI:58349"/>
    </ligand>
</feature>
<comment type="similarity">
    <text evidence="3 13">Belongs to the homoserine dehydrogenase family.</text>
</comment>
<dbReference type="RefSeq" id="WP_078706388.1">
    <property type="nucleotide sequence ID" value="NZ_FUXL01000001.1"/>
</dbReference>
<dbReference type="PIRSF" id="PIRSF000098">
    <property type="entry name" value="Homoser_dehydrog"/>
    <property type="match status" value="1"/>
</dbReference>
<evidence type="ECO:0000256" key="8">
    <source>
        <dbReference type="ARBA" id="ARBA00022857"/>
    </source>
</evidence>
<dbReference type="GO" id="GO:0009088">
    <property type="term" value="P:threonine biosynthetic process"/>
    <property type="evidence" value="ECO:0007669"/>
    <property type="project" value="UniProtKB-UniPathway"/>
</dbReference>
<dbReference type="InterPro" id="IPR016204">
    <property type="entry name" value="HDH"/>
</dbReference>
<dbReference type="PROSITE" id="PS01042">
    <property type="entry name" value="HOMOSER_DHGENASE"/>
    <property type="match status" value="1"/>
</dbReference>
<evidence type="ECO:0000313" key="15">
    <source>
        <dbReference type="EMBL" id="SJZ49761.1"/>
    </source>
</evidence>
<evidence type="ECO:0000256" key="6">
    <source>
        <dbReference type="ARBA" id="ARBA00022605"/>
    </source>
</evidence>